<dbReference type="Gene3D" id="1.25.40.10">
    <property type="entry name" value="Tetratricopeptide repeat domain"/>
    <property type="match status" value="1"/>
</dbReference>
<dbReference type="SUPFAM" id="SSF48452">
    <property type="entry name" value="TPR-like"/>
    <property type="match status" value="1"/>
</dbReference>
<keyword evidence="2" id="KW-1185">Reference proteome</keyword>
<dbReference type="InterPro" id="IPR011990">
    <property type="entry name" value="TPR-like_helical_dom_sf"/>
</dbReference>
<dbReference type="Proteomes" id="UP001321700">
    <property type="component" value="Unassembled WGS sequence"/>
</dbReference>
<dbReference type="SMART" id="SM00028">
    <property type="entry name" value="TPR"/>
    <property type="match status" value="3"/>
</dbReference>
<name>A0ABU3KRD2_9BURK</name>
<dbReference type="RefSeq" id="WP_313875978.1">
    <property type="nucleotide sequence ID" value="NZ_JAVBIK010000001.1"/>
</dbReference>
<reference evidence="1 2" key="1">
    <citation type="submission" date="2023-08" db="EMBL/GenBank/DDBJ databases">
        <title>Rhodoferax potami sp. nov. and Rhodoferax mekongensis sp. nov., isolated from the Mekong River in Thailand.</title>
        <authorList>
            <person name="Kitikhun S."/>
            <person name="Charoenyingcharoen P."/>
            <person name="Siriarchawattana P."/>
            <person name="Likhitrattanapisal S."/>
            <person name="Nilsakha T."/>
            <person name="Chanpet A."/>
            <person name="Rattanawaree P."/>
            <person name="Ingsriswang S."/>
        </authorList>
    </citation>
    <scope>NUCLEOTIDE SEQUENCE [LARGE SCALE GENOMIC DNA]</scope>
    <source>
        <strain evidence="1 2">TBRC 17660</strain>
    </source>
</reference>
<comment type="caution">
    <text evidence="1">The sequence shown here is derived from an EMBL/GenBank/DDBJ whole genome shotgun (WGS) entry which is preliminary data.</text>
</comment>
<evidence type="ECO:0000313" key="1">
    <source>
        <dbReference type="EMBL" id="MDT7520374.1"/>
    </source>
</evidence>
<accession>A0ABU3KRD2</accession>
<protein>
    <recommendedName>
        <fullName evidence="3">Tetratricopeptide repeat protein</fullName>
    </recommendedName>
</protein>
<dbReference type="EMBL" id="JAVBIK010000001">
    <property type="protein sequence ID" value="MDT7520374.1"/>
    <property type="molecule type" value="Genomic_DNA"/>
</dbReference>
<dbReference type="InterPro" id="IPR019734">
    <property type="entry name" value="TPR_rpt"/>
</dbReference>
<evidence type="ECO:0008006" key="3">
    <source>
        <dbReference type="Google" id="ProtNLM"/>
    </source>
</evidence>
<organism evidence="1 2">
    <name type="scientific">Rhodoferax potami</name>
    <dbReference type="NCBI Taxonomy" id="3068338"/>
    <lineage>
        <taxon>Bacteria</taxon>
        <taxon>Pseudomonadati</taxon>
        <taxon>Pseudomonadota</taxon>
        <taxon>Betaproteobacteria</taxon>
        <taxon>Burkholderiales</taxon>
        <taxon>Comamonadaceae</taxon>
        <taxon>Rhodoferax</taxon>
    </lineage>
</organism>
<evidence type="ECO:0000313" key="2">
    <source>
        <dbReference type="Proteomes" id="UP001321700"/>
    </source>
</evidence>
<proteinExistence type="predicted"/>
<sequence length="365" mass="39878">MTLHAAHAATPITATQRDQVIEKLPLITKNRAAGQTTTSANPDAAAQAARELITAARQTGDTRYWGRAQAMLTPWWNKPDAPTDLMVLQATIQQGRHEFSEARSVLTRALKLNPAQAQGWLNLATLERLAGNYARALQACEAVGQAGQALYAQACQLETQSLQGKTNEARAGLQTLISAADNAAIRSWLLSLLAESEERAGKDGAALKAYQSSLKQEADLYTSIALSDLLLRTGKHQDALKVLTGLPATDAVLLRQATAKKRAGDPTWAELRQTLRERQAELKRRGDKLELHGREEALVALWLDEDFAGAVTMAERNLDLQREPIDWWVAIQSARAASDMPALARLRGEMQRIGLVDARIQGEKS</sequence>
<gene>
    <name evidence="1" type="ORF">RAE19_16950</name>
</gene>